<dbReference type="GO" id="GO:0005524">
    <property type="term" value="F:ATP binding"/>
    <property type="evidence" value="ECO:0007669"/>
    <property type="project" value="InterPro"/>
</dbReference>
<feature type="compositionally biased region" description="Pro residues" evidence="1">
    <location>
        <begin position="216"/>
        <end position="225"/>
    </location>
</feature>
<dbReference type="CDD" id="cd19481">
    <property type="entry name" value="RecA-like_protease"/>
    <property type="match status" value="1"/>
</dbReference>
<reference evidence="3" key="1">
    <citation type="journal article" date="2023" name="Mol. Phylogenet. Evol.">
        <title>Genome-scale phylogeny and comparative genomics of the fungal order Sordariales.</title>
        <authorList>
            <person name="Hensen N."/>
            <person name="Bonometti L."/>
            <person name="Westerberg I."/>
            <person name="Brannstrom I.O."/>
            <person name="Guillou S."/>
            <person name="Cros-Aarteil S."/>
            <person name="Calhoun S."/>
            <person name="Haridas S."/>
            <person name="Kuo A."/>
            <person name="Mondo S."/>
            <person name="Pangilinan J."/>
            <person name="Riley R."/>
            <person name="LaButti K."/>
            <person name="Andreopoulos B."/>
            <person name="Lipzen A."/>
            <person name="Chen C."/>
            <person name="Yan M."/>
            <person name="Daum C."/>
            <person name="Ng V."/>
            <person name="Clum A."/>
            <person name="Steindorff A."/>
            <person name="Ohm R.A."/>
            <person name="Martin F."/>
            <person name="Silar P."/>
            <person name="Natvig D.O."/>
            <person name="Lalanne C."/>
            <person name="Gautier V."/>
            <person name="Ament-Velasquez S.L."/>
            <person name="Kruys A."/>
            <person name="Hutchinson M.I."/>
            <person name="Powell A.J."/>
            <person name="Barry K."/>
            <person name="Miller A.N."/>
            <person name="Grigoriev I.V."/>
            <person name="Debuchy R."/>
            <person name="Gladieux P."/>
            <person name="Hiltunen Thoren M."/>
            <person name="Johannesson H."/>
        </authorList>
    </citation>
    <scope>NUCLEOTIDE SEQUENCE</scope>
    <source>
        <strain evidence="3">CBS 232.78</strain>
    </source>
</reference>
<accession>A0AAE0K1G3</accession>
<feature type="region of interest" description="Disordered" evidence="1">
    <location>
        <begin position="208"/>
        <end position="229"/>
    </location>
</feature>
<name>A0AAE0K1G3_9PEZI</name>
<evidence type="ECO:0000313" key="3">
    <source>
        <dbReference type="EMBL" id="KAK3367636.1"/>
    </source>
</evidence>
<dbReference type="PANTHER" id="PTHR46411">
    <property type="entry name" value="FAMILY ATPASE, PUTATIVE-RELATED"/>
    <property type="match status" value="1"/>
</dbReference>
<evidence type="ECO:0000256" key="1">
    <source>
        <dbReference type="SAM" id="MobiDB-lite"/>
    </source>
</evidence>
<dbReference type="InterPro" id="IPR003959">
    <property type="entry name" value="ATPase_AAA_core"/>
</dbReference>
<dbReference type="Pfam" id="PF00004">
    <property type="entry name" value="AAA"/>
    <property type="match status" value="1"/>
</dbReference>
<reference evidence="3" key="2">
    <citation type="submission" date="2023-06" db="EMBL/GenBank/DDBJ databases">
        <authorList>
            <consortium name="Lawrence Berkeley National Laboratory"/>
            <person name="Haridas S."/>
            <person name="Hensen N."/>
            <person name="Bonometti L."/>
            <person name="Westerberg I."/>
            <person name="Brannstrom I.O."/>
            <person name="Guillou S."/>
            <person name="Cros-Aarteil S."/>
            <person name="Calhoun S."/>
            <person name="Kuo A."/>
            <person name="Mondo S."/>
            <person name="Pangilinan J."/>
            <person name="Riley R."/>
            <person name="LaButti K."/>
            <person name="Andreopoulos B."/>
            <person name="Lipzen A."/>
            <person name="Chen C."/>
            <person name="Yanf M."/>
            <person name="Daum C."/>
            <person name="Ng V."/>
            <person name="Clum A."/>
            <person name="Steindorff A."/>
            <person name="Ohm R."/>
            <person name="Martin F."/>
            <person name="Silar P."/>
            <person name="Natvig D."/>
            <person name="Lalanne C."/>
            <person name="Gautier V."/>
            <person name="Ament-velasquez S.L."/>
            <person name="Kruys A."/>
            <person name="Hutchinson M.I."/>
            <person name="Powell A.J."/>
            <person name="Barry K."/>
            <person name="Miller A.N."/>
            <person name="Grigoriev I.V."/>
            <person name="Debuchy R."/>
            <person name="Gladieux P."/>
            <person name="Thoren M.H."/>
            <person name="Johannesson H."/>
        </authorList>
    </citation>
    <scope>NUCLEOTIDE SEQUENCE</scope>
    <source>
        <strain evidence="3">CBS 232.78</strain>
    </source>
</reference>
<feature type="compositionally biased region" description="Polar residues" evidence="1">
    <location>
        <begin position="25"/>
        <end position="54"/>
    </location>
</feature>
<dbReference type="Pfam" id="PF23232">
    <property type="entry name" value="AAA_lid_13"/>
    <property type="match status" value="1"/>
</dbReference>
<dbReference type="InterPro" id="IPR054289">
    <property type="entry name" value="DUF7025"/>
</dbReference>
<comment type="caution">
    <text evidence="3">The sequence shown here is derived from an EMBL/GenBank/DDBJ whole genome shotgun (WGS) entry which is preliminary data.</text>
</comment>
<evidence type="ECO:0000313" key="4">
    <source>
        <dbReference type="Proteomes" id="UP001285441"/>
    </source>
</evidence>
<keyword evidence="4" id="KW-1185">Reference proteome</keyword>
<dbReference type="InterPro" id="IPR056599">
    <property type="entry name" value="AAA_lid_fung"/>
</dbReference>
<dbReference type="EMBL" id="JAULSW010000011">
    <property type="protein sequence ID" value="KAK3367636.1"/>
    <property type="molecule type" value="Genomic_DNA"/>
</dbReference>
<dbReference type="PANTHER" id="PTHR46411:SF2">
    <property type="entry name" value="AAA+ ATPASE DOMAIN-CONTAINING PROTEIN"/>
    <property type="match status" value="1"/>
</dbReference>
<dbReference type="SMART" id="SM00382">
    <property type="entry name" value="AAA"/>
    <property type="match status" value="1"/>
</dbReference>
<dbReference type="Proteomes" id="UP001285441">
    <property type="component" value="Unassembled WGS sequence"/>
</dbReference>
<dbReference type="InterPro" id="IPR003593">
    <property type="entry name" value="AAA+_ATPase"/>
</dbReference>
<feature type="compositionally biased region" description="Acidic residues" evidence="1">
    <location>
        <begin position="68"/>
        <end position="82"/>
    </location>
</feature>
<dbReference type="GO" id="GO:0016887">
    <property type="term" value="F:ATP hydrolysis activity"/>
    <property type="evidence" value="ECO:0007669"/>
    <property type="project" value="InterPro"/>
</dbReference>
<feature type="compositionally biased region" description="Basic and acidic residues" evidence="1">
    <location>
        <begin position="135"/>
        <end position="147"/>
    </location>
</feature>
<feature type="region of interest" description="Disordered" evidence="1">
    <location>
        <begin position="245"/>
        <end position="288"/>
    </location>
</feature>
<dbReference type="Gene3D" id="3.40.50.300">
    <property type="entry name" value="P-loop containing nucleotide triphosphate hydrolases"/>
    <property type="match status" value="1"/>
</dbReference>
<dbReference type="InterPro" id="IPR027417">
    <property type="entry name" value="P-loop_NTPase"/>
</dbReference>
<dbReference type="SUPFAM" id="SSF52540">
    <property type="entry name" value="P-loop containing nucleoside triphosphate hydrolases"/>
    <property type="match status" value="1"/>
</dbReference>
<dbReference type="Pfam" id="PF22942">
    <property type="entry name" value="DUF7025"/>
    <property type="match status" value="1"/>
</dbReference>
<feature type="region of interest" description="Disordered" evidence="1">
    <location>
        <begin position="25"/>
        <end position="170"/>
    </location>
</feature>
<gene>
    <name evidence="3" type="ORF">B0H63DRAFT_489537</name>
</gene>
<evidence type="ECO:0000259" key="2">
    <source>
        <dbReference type="SMART" id="SM00382"/>
    </source>
</evidence>
<proteinExistence type="predicted"/>
<organism evidence="3 4">
    <name type="scientific">Podospora didyma</name>
    <dbReference type="NCBI Taxonomy" id="330526"/>
    <lineage>
        <taxon>Eukaryota</taxon>
        <taxon>Fungi</taxon>
        <taxon>Dikarya</taxon>
        <taxon>Ascomycota</taxon>
        <taxon>Pezizomycotina</taxon>
        <taxon>Sordariomycetes</taxon>
        <taxon>Sordariomycetidae</taxon>
        <taxon>Sordariales</taxon>
        <taxon>Podosporaceae</taxon>
        <taxon>Podospora</taxon>
    </lineage>
</organism>
<dbReference type="AlphaFoldDB" id="A0AAE0K1G3"/>
<sequence>MGRGFGGRAPAGLDFCDAWAAGFSEDNNAGEQANPTTSREKPSTSPEQDAQRSQALRFIHHNNTFSDGGDDNDDNDDNDDDNSSEHDCDSGEGSAVEDERPSTAHFVDPKPQAGPPPTDDKDSWGFRRHITISRDQTEASSFERERLAALQSDPIQQSAPLLPPGAATPQGHALQDYQMQLMLLEQQNKKRLMMQRQYYDEQMMAQKGLGVGQPGPSGPLAPMGPPKTTQVSLVQPELQQKAPALTEPVGSGGGGDSGTVDLTLSDDGHTPASATEAAPEEQPPQNPVDQATVSYIAQLEAELRKLRQEQNPVRSTTWQILHKIDGDETAYLTEPSWMTTRSREPRYRGNSPLADEAGYLRQRPDLAFVVYKHYHHAYQSTAVVKAMKENAALPNPVPAGETICLLSDEMVHAVDGFLNSQPTFKQDFPEWNSRAPIPFPYLFWFHYRSTANLESMMEPYRTQMKLLTSWIDSCYGWIYSEVVRQFGRGLVSSSSMPYFVRPGDVLVSRDSKGIQGHIAESWTKRSPAETPSLKRKGSTKITELWTVQAWSYRYDGKFCQNRSTLEIKLEYEEDQPNVDITTLDVMPLRFAPSDFRVKLERRGRTWWGCRRTKLISYNAEDTGDELYGQGERYMIDFETYKKLHADSVGFRANIVGFGAGGMRVSSSMEMAPEVMDSDNPPPAPELLVFPSKLVAYNLRQKKWQDLQVDLIQDVTWNKEAFEHLVTDEDTKDLIQALVTSKLETEQSTDLIQGKGNGLIILLHGGPGTGKTFTAESVAEIAEKPLFRVTCGDVGVKPEDVEKYLESVLHLGKIWGCVVLLDEADVFLEQRTLTDLERNALVSVFLRVLEYYEGILILTSNRVGTFDEAFKSRIQLSLHYETLNKAQRGMIWKNFLDRLKRLEREEIAAGKRPMGASDSLKRKRTFFDAVRGEGNEDCGPAGIDFDEIEAYLPELAEEEMNGRQIRNAITTGRQLAKFKKVKMSYVHLKHVIKVSGRFDKYLDKVHA</sequence>
<feature type="domain" description="AAA+ ATPase" evidence="2">
    <location>
        <begin position="756"/>
        <end position="883"/>
    </location>
</feature>
<protein>
    <recommendedName>
        <fullName evidence="2">AAA+ ATPase domain-containing protein</fullName>
    </recommendedName>
</protein>